<keyword evidence="9" id="KW-0472">Membrane</keyword>
<evidence type="ECO:0000256" key="2">
    <source>
        <dbReference type="ARBA" id="ARBA00022603"/>
    </source>
</evidence>
<comment type="subcellular location">
    <subcellularLocation>
        <location evidence="1">Mitochondrion</location>
    </subcellularLocation>
</comment>
<dbReference type="GeneID" id="300572494"/>
<comment type="function">
    <text evidence="6">Mitochondrial transcription factor that confers selective promoter recognition on the core subunit of the yeast mitochondrial RNA polymerase. Interacts with DNA in a non-specific manner.</text>
</comment>
<dbReference type="Gene3D" id="1.10.8.100">
    <property type="entry name" value="Ribosomal RNA adenine dimethylase-like, domain 2"/>
    <property type="match status" value="1"/>
</dbReference>
<sequence>MNTTVNLLFSGTTVSFVSVLFMHFFSPMPCRIIHGRTTVARLLRQPSAPRCARSVATTAKTAEMLNATSPVAQQLLETGIWNRRGGRKASKAPKAIEPHRVNIVSEGLCDDIIEYMGASLERHRGCDLVDLNPGAGLWSRKLHSFLEPRNHIMMDLDAQLYSPFLKDLTSKKNVQLIPKSGIIWKDLVEMIQTKLSHQEVNANKEQEPKRNDTLLVTANLSTFPKKSFLGFDSISTMVIYQFMSSIKSSSLFQKYGLVRMLLWVNDDEKRRLIPKSINRRKRGSFEAELACEWVHEVAGQELEAENRHTLRDEWINKESGLNVLARMQANGLQVPKGRESKTYKESLQSKHLMGKKLAGVHVPVVARPFKKELEDLENEFEEEDHVGLLSSRLKALRSRVRYEANHYNMFLEMLQEHERISAMATGDPVAFQEANEAWNERIDNMKKNQRMEFNVLRDSYHLFRQTPPALLWDRREYEPLTAMPHEFFPNAPTALLDLQPKAMHPLLRQIGPNSNHAGDISDVMLRSWWNQTILPAHKAMEGLWPGFGDLVSEVPSLRDPQRGGTLLTGHGSLSARSINEGQWIEMLEAWMRWPFKPTYGQMLGRMSEEDVDGEEDDAKSGAIALAP</sequence>
<dbReference type="SUPFAM" id="SSF53335">
    <property type="entry name" value="S-adenosyl-L-methionine-dependent methyltransferases"/>
    <property type="match status" value="1"/>
</dbReference>
<keyword evidence="7" id="KW-0698">rRNA processing</keyword>
<keyword evidence="3 7" id="KW-0808">Transferase</keyword>
<gene>
    <name evidence="10" type="ORF">CCMA1212_000581</name>
</gene>
<feature type="transmembrane region" description="Helical" evidence="9">
    <location>
        <begin position="7"/>
        <end position="25"/>
    </location>
</feature>
<evidence type="ECO:0000256" key="9">
    <source>
        <dbReference type="SAM" id="Phobius"/>
    </source>
</evidence>
<keyword evidence="2 7" id="KW-0489">Methyltransferase</keyword>
<dbReference type="RefSeq" id="XP_073563046.1">
    <property type="nucleotide sequence ID" value="XM_073698044.1"/>
</dbReference>
<dbReference type="PANTHER" id="PTHR11727">
    <property type="entry name" value="DIMETHYLADENOSINE TRANSFERASE"/>
    <property type="match status" value="1"/>
</dbReference>
<organism evidence="10 11">
    <name type="scientific">Trichoderma ghanense</name>
    <dbReference type="NCBI Taxonomy" id="65468"/>
    <lineage>
        <taxon>Eukaryota</taxon>
        <taxon>Fungi</taxon>
        <taxon>Dikarya</taxon>
        <taxon>Ascomycota</taxon>
        <taxon>Pezizomycotina</taxon>
        <taxon>Sordariomycetes</taxon>
        <taxon>Hypocreomycetidae</taxon>
        <taxon>Hypocreales</taxon>
        <taxon>Hypocreaceae</taxon>
        <taxon>Trichoderma</taxon>
    </lineage>
</organism>
<dbReference type="EC" id="2.1.1.-" evidence="7"/>
<dbReference type="InterPro" id="IPR001737">
    <property type="entry name" value="KsgA/Erm"/>
</dbReference>
<dbReference type="Gene3D" id="3.40.50.150">
    <property type="entry name" value="Vaccinia Virus protein VP39"/>
    <property type="match status" value="1"/>
</dbReference>
<dbReference type="Proteomes" id="UP001642720">
    <property type="component" value="Unassembled WGS sequence"/>
</dbReference>
<dbReference type="InterPro" id="IPR023165">
    <property type="entry name" value="rRNA_Ade_diMease-like_C"/>
</dbReference>
<evidence type="ECO:0000256" key="7">
    <source>
        <dbReference type="RuleBase" id="RU362106"/>
    </source>
</evidence>
<dbReference type="EMBL" id="PPTA01000001">
    <property type="protein sequence ID" value="TFB06845.1"/>
    <property type="molecule type" value="Genomic_DNA"/>
</dbReference>
<reference evidence="10 11" key="1">
    <citation type="submission" date="2018-01" db="EMBL/GenBank/DDBJ databases">
        <title>Genome characterization of the sugarcane-associated fungus Trichoderma ghanense CCMA-1212 and their application in lignocelulose bioconversion.</title>
        <authorList>
            <person name="Steindorff A.S."/>
            <person name="Mendes T.D."/>
            <person name="Vilela E.S.D."/>
            <person name="Rodrigues D.S."/>
            <person name="Formighieri E.F."/>
            <person name="Melo I.S."/>
            <person name="Favaro L.C.L."/>
        </authorList>
    </citation>
    <scope>NUCLEOTIDE SEQUENCE [LARGE SCALE GENOMIC DNA]</scope>
    <source>
        <strain evidence="10 11">CCMA-1212</strain>
    </source>
</reference>
<proteinExistence type="inferred from homology"/>
<evidence type="ECO:0000256" key="5">
    <source>
        <dbReference type="ARBA" id="ARBA00022884"/>
    </source>
</evidence>
<keyword evidence="9" id="KW-0812">Transmembrane</keyword>
<dbReference type="PANTHER" id="PTHR11727:SF17">
    <property type="entry name" value="DIMETHYLADENOSINE TRANSFERASE 1, MITOCHONDRIAL"/>
    <property type="match status" value="1"/>
</dbReference>
<evidence type="ECO:0000256" key="6">
    <source>
        <dbReference type="ARBA" id="ARBA00024915"/>
    </source>
</evidence>
<comment type="similarity">
    <text evidence="7">Belongs to the class I-like SAM-binding methyltransferase superfamily. rRNA adenine N(6)-methyltransferase family.</text>
</comment>
<evidence type="ECO:0000256" key="4">
    <source>
        <dbReference type="ARBA" id="ARBA00022691"/>
    </source>
</evidence>
<keyword evidence="4 7" id="KW-0949">S-adenosyl-L-methionine</keyword>
<dbReference type="Pfam" id="PF00398">
    <property type="entry name" value="RrnaAD"/>
    <property type="match status" value="1"/>
</dbReference>
<evidence type="ECO:0000313" key="10">
    <source>
        <dbReference type="EMBL" id="TFB06845.1"/>
    </source>
</evidence>
<name>A0ABY2HEU3_9HYPO</name>
<feature type="region of interest" description="Disordered" evidence="8">
    <location>
        <begin position="607"/>
        <end position="627"/>
    </location>
</feature>
<keyword evidence="11" id="KW-1185">Reference proteome</keyword>
<comment type="caution">
    <text evidence="10">The sequence shown here is derived from an EMBL/GenBank/DDBJ whole genome shotgun (WGS) entry which is preliminary data.</text>
</comment>
<protein>
    <recommendedName>
        <fullName evidence="7">rRNA adenine N(6)-methyltransferase</fullName>
        <ecNumber evidence="7">2.1.1.-</ecNumber>
    </recommendedName>
</protein>
<keyword evidence="5" id="KW-0694">RNA-binding</keyword>
<keyword evidence="9" id="KW-1133">Transmembrane helix</keyword>
<evidence type="ECO:0000313" key="11">
    <source>
        <dbReference type="Proteomes" id="UP001642720"/>
    </source>
</evidence>
<evidence type="ECO:0000256" key="3">
    <source>
        <dbReference type="ARBA" id="ARBA00022679"/>
    </source>
</evidence>
<accession>A0ABY2HEU3</accession>
<dbReference type="InterPro" id="IPR029063">
    <property type="entry name" value="SAM-dependent_MTases_sf"/>
</dbReference>
<evidence type="ECO:0000256" key="8">
    <source>
        <dbReference type="SAM" id="MobiDB-lite"/>
    </source>
</evidence>
<evidence type="ECO:0000256" key="1">
    <source>
        <dbReference type="ARBA" id="ARBA00004173"/>
    </source>
</evidence>